<accession>A4J4M3</accession>
<dbReference type="STRING" id="349161.Dred_1496"/>
<dbReference type="SUPFAM" id="SSF47240">
    <property type="entry name" value="Ferritin-like"/>
    <property type="match status" value="1"/>
</dbReference>
<dbReference type="OrthoDB" id="573482at2"/>
<organism evidence="1 2">
    <name type="scientific">Desulforamulus reducens (strain ATCC BAA-1160 / DSM 100696 / MI-1)</name>
    <name type="common">Desulfotomaculum reducens</name>
    <dbReference type="NCBI Taxonomy" id="349161"/>
    <lineage>
        <taxon>Bacteria</taxon>
        <taxon>Bacillati</taxon>
        <taxon>Bacillota</taxon>
        <taxon>Clostridia</taxon>
        <taxon>Eubacteriales</taxon>
        <taxon>Peptococcaceae</taxon>
        <taxon>Desulforamulus</taxon>
    </lineage>
</organism>
<dbReference type="InterPro" id="IPR009078">
    <property type="entry name" value="Ferritin-like_SF"/>
</dbReference>
<evidence type="ECO:0008006" key="3">
    <source>
        <dbReference type="Google" id="ProtNLM"/>
    </source>
</evidence>
<dbReference type="CDD" id="cd00657">
    <property type="entry name" value="Ferritin_like"/>
    <property type="match status" value="1"/>
</dbReference>
<gene>
    <name evidence="1" type="ordered locus">Dred_1496</name>
</gene>
<dbReference type="KEGG" id="drm:Dred_1496"/>
<dbReference type="eggNOG" id="COG1633">
    <property type="taxonomic scope" value="Bacteria"/>
</dbReference>
<reference evidence="1 2" key="1">
    <citation type="submission" date="2007-03" db="EMBL/GenBank/DDBJ databases">
        <title>Complete sequence of Desulfotomaculum reducens MI-1.</title>
        <authorList>
            <consortium name="US DOE Joint Genome Institute"/>
            <person name="Copeland A."/>
            <person name="Lucas S."/>
            <person name="Lapidus A."/>
            <person name="Barry K."/>
            <person name="Detter J.C."/>
            <person name="Glavina del Rio T."/>
            <person name="Hammon N."/>
            <person name="Israni S."/>
            <person name="Dalin E."/>
            <person name="Tice H."/>
            <person name="Pitluck S."/>
            <person name="Sims D."/>
            <person name="Brettin T."/>
            <person name="Bruce D."/>
            <person name="Han C."/>
            <person name="Tapia R."/>
            <person name="Schmutz J."/>
            <person name="Larimer F."/>
            <person name="Land M."/>
            <person name="Hauser L."/>
            <person name="Kyrpides N."/>
            <person name="Kim E."/>
            <person name="Tebo B.M."/>
            <person name="Richardson P."/>
        </authorList>
    </citation>
    <scope>NUCLEOTIDE SEQUENCE [LARGE SCALE GENOMIC DNA]</scope>
    <source>
        <strain evidence="1 2">MI-1</strain>
    </source>
</reference>
<dbReference type="Proteomes" id="UP000001556">
    <property type="component" value="Chromosome"/>
</dbReference>
<dbReference type="AlphaFoldDB" id="A4J4M3"/>
<dbReference type="HOGENOM" id="CLU_117545_0_0_9"/>
<dbReference type="EMBL" id="CP000612">
    <property type="protein sequence ID" value="ABO50026.1"/>
    <property type="molecule type" value="Genomic_DNA"/>
</dbReference>
<name>A4J4M3_DESRM</name>
<dbReference type="RefSeq" id="WP_011877842.1">
    <property type="nucleotide sequence ID" value="NC_009253.1"/>
</dbReference>
<protein>
    <recommendedName>
        <fullName evidence="3">Rubrerythrin</fullName>
    </recommendedName>
</protein>
<sequence>MADNPKDKTTNQETEPVQTNAVNNFCPSCGPGTNPLQTPYPGYPCVNYKYHPTYMYVAQYAYPESLRLIVESVSGEREDELFYNYMVSIAPAGQKDIVASIRDDEIKHNKMLRELYWELTGQEIPPAQNNTFQPPQSYCEGITSALFGELAAVERYRKILYGLEFLPYRNMITEIYTDELKHSSKWNYLFTLNNCAYAKPY</sequence>
<evidence type="ECO:0000313" key="2">
    <source>
        <dbReference type="Proteomes" id="UP000001556"/>
    </source>
</evidence>
<evidence type="ECO:0000313" key="1">
    <source>
        <dbReference type="EMBL" id="ABO50026.1"/>
    </source>
</evidence>
<keyword evidence="2" id="KW-1185">Reference proteome</keyword>
<proteinExistence type="predicted"/>